<evidence type="ECO:0000256" key="3">
    <source>
        <dbReference type="SAM" id="Phobius"/>
    </source>
</evidence>
<feature type="coiled-coil region" evidence="1">
    <location>
        <begin position="216"/>
        <end position="243"/>
    </location>
</feature>
<keyword evidence="1" id="KW-0175">Coiled coil</keyword>
<protein>
    <submittedName>
        <fullName evidence="5">Uncharacterized protein</fullName>
    </submittedName>
</protein>
<keyword evidence="3" id="KW-0472">Membrane</keyword>
<reference evidence="6" key="1">
    <citation type="journal article" date="2022" name="Microb. Genom.">
        <title>A global pangenome for the wheat fungal pathogen Pyrenophora tritici-repentis and prediction of effector protein structural homology.</title>
        <authorList>
            <person name="Moolhuijzen P.M."/>
            <person name="See P.T."/>
            <person name="Shi G."/>
            <person name="Powell H.R."/>
            <person name="Cockram J."/>
            <person name="Jorgensen L.N."/>
            <person name="Benslimane H."/>
            <person name="Strelkov S.E."/>
            <person name="Turner J."/>
            <person name="Liu Z."/>
            <person name="Moffat C.S."/>
        </authorList>
    </citation>
    <scope>NUCLEOTIDE SEQUENCE [LARGE SCALE GENOMIC DNA]</scope>
</reference>
<proteinExistence type="predicted"/>
<feature type="signal peptide" evidence="4">
    <location>
        <begin position="1"/>
        <end position="18"/>
    </location>
</feature>
<dbReference type="OrthoDB" id="10453400at2759"/>
<keyword evidence="3" id="KW-1133">Transmembrane helix</keyword>
<organism evidence="5 6">
    <name type="scientific">Pyrenophora tritici-repentis</name>
    <dbReference type="NCBI Taxonomy" id="45151"/>
    <lineage>
        <taxon>Eukaryota</taxon>
        <taxon>Fungi</taxon>
        <taxon>Dikarya</taxon>
        <taxon>Ascomycota</taxon>
        <taxon>Pezizomycotina</taxon>
        <taxon>Dothideomycetes</taxon>
        <taxon>Pleosporomycetidae</taxon>
        <taxon>Pleosporales</taxon>
        <taxon>Pleosporineae</taxon>
        <taxon>Pleosporaceae</taxon>
        <taxon>Pyrenophora</taxon>
    </lineage>
</organism>
<feature type="region of interest" description="Disordered" evidence="2">
    <location>
        <begin position="148"/>
        <end position="169"/>
    </location>
</feature>
<sequence>MVAIIKIFVIAALQQACALYEKLSPDDTNSSVSNNKTCAEILKPYYGHTVTHFKSGPVASDGKVTMALEDAPTITVEIAEGATPDRTVDMDLPTEAAAVSAVAFPKAAGPPFIYLIVVVTQLLFNIAICLALTVVHVINKHKASSDKASTSLNSLRKTSSGDSKSLQGLSDQVMCHRMTNEVRIDGLERKETQNSGEIKKIAVSVENQTTVLENQAETLMTHSERLENNVKALANQEATLELHGKTIKIIGTNQVNFQGAWSKFEDALNITRGILNTHVDEIPELRKAQDTFQEHIVASCRQKEAVVNTRMRHLAAGRQAVIRKMEEKNATILSLSEDLQEERADKALVVEYLRAHTFTNAQANTVFQDAVVKAADGQMAPLLIGYMMAVNVQLGAADEATRRMPSQQPASVPAMSNGPTTVPMTPRAAAVCGLGASRYAISGAASPASIPPHLRK</sequence>
<feature type="transmembrane region" description="Helical" evidence="3">
    <location>
        <begin position="112"/>
        <end position="138"/>
    </location>
</feature>
<accession>A0A2W1HKP8</accession>
<gene>
    <name evidence="5" type="ORF">Ptr86124_011411</name>
</gene>
<evidence type="ECO:0000256" key="4">
    <source>
        <dbReference type="SAM" id="SignalP"/>
    </source>
</evidence>
<name>A0A2W1HKP8_9PLEO</name>
<feature type="chain" id="PRO_5041068530" evidence="4">
    <location>
        <begin position="19"/>
        <end position="456"/>
    </location>
</feature>
<keyword evidence="3" id="KW-0812">Transmembrane</keyword>
<comment type="caution">
    <text evidence="5">The sequence shown here is derived from an EMBL/GenBank/DDBJ whole genome shotgun (WGS) entry which is preliminary data.</text>
</comment>
<dbReference type="AlphaFoldDB" id="A0A2W1HKP8"/>
<dbReference type="EMBL" id="NRDI02000019">
    <property type="protein sequence ID" value="KAI1509825.1"/>
    <property type="molecule type" value="Genomic_DNA"/>
</dbReference>
<evidence type="ECO:0000313" key="5">
    <source>
        <dbReference type="EMBL" id="KAI1509825.1"/>
    </source>
</evidence>
<dbReference type="Proteomes" id="UP000249757">
    <property type="component" value="Unassembled WGS sequence"/>
</dbReference>
<keyword evidence="6" id="KW-1185">Reference proteome</keyword>
<evidence type="ECO:0000313" key="6">
    <source>
        <dbReference type="Proteomes" id="UP000249757"/>
    </source>
</evidence>
<keyword evidence="4" id="KW-0732">Signal</keyword>
<evidence type="ECO:0000256" key="2">
    <source>
        <dbReference type="SAM" id="MobiDB-lite"/>
    </source>
</evidence>
<evidence type="ECO:0000256" key="1">
    <source>
        <dbReference type="SAM" id="Coils"/>
    </source>
</evidence>